<dbReference type="EMBL" id="CP024848">
    <property type="protein sequence ID" value="AXI09573.1"/>
    <property type="molecule type" value="Genomic_DNA"/>
</dbReference>
<organism evidence="2 3">
    <name type="scientific">Oceanobacillus zhaokaii</name>
    <dbReference type="NCBI Taxonomy" id="2052660"/>
    <lineage>
        <taxon>Bacteria</taxon>
        <taxon>Bacillati</taxon>
        <taxon>Bacillota</taxon>
        <taxon>Bacilli</taxon>
        <taxon>Bacillales</taxon>
        <taxon>Bacillaceae</taxon>
        <taxon>Oceanobacillus</taxon>
    </lineage>
</organism>
<proteinExistence type="predicted"/>
<keyword evidence="1" id="KW-0812">Transmembrane</keyword>
<feature type="transmembrane region" description="Helical" evidence="1">
    <location>
        <begin position="41"/>
        <end position="62"/>
    </location>
</feature>
<dbReference type="NCBIfam" id="TIGR04086">
    <property type="entry name" value="TIGR04086_membr"/>
    <property type="match status" value="1"/>
</dbReference>
<reference evidence="3" key="1">
    <citation type="submission" date="2017-11" db="EMBL/GenBank/DDBJ databases">
        <authorList>
            <person name="Zhu W."/>
        </authorList>
    </citation>
    <scope>NUCLEOTIDE SEQUENCE [LARGE SCALE GENOMIC DNA]</scope>
    <source>
        <strain evidence="3">160</strain>
    </source>
</reference>
<evidence type="ECO:0000313" key="2">
    <source>
        <dbReference type="EMBL" id="AXI09573.1"/>
    </source>
</evidence>
<feature type="transmembrane region" description="Helical" evidence="1">
    <location>
        <begin position="12"/>
        <end position="35"/>
    </location>
</feature>
<protein>
    <submittedName>
        <fullName evidence="2">TIGR04086 family membrane protein</fullName>
    </submittedName>
</protein>
<evidence type="ECO:0000256" key="1">
    <source>
        <dbReference type="SAM" id="Phobius"/>
    </source>
</evidence>
<feature type="transmembrane region" description="Helical" evidence="1">
    <location>
        <begin position="103"/>
        <end position="122"/>
    </location>
</feature>
<name>A0A345PHU3_9BACI</name>
<dbReference type="Pfam" id="PF12670">
    <property type="entry name" value="DUF3792"/>
    <property type="match status" value="1"/>
</dbReference>
<keyword evidence="1" id="KW-0472">Membrane</keyword>
<dbReference type="RefSeq" id="WP_114916861.1">
    <property type="nucleotide sequence ID" value="NZ_CP024848.1"/>
</dbReference>
<dbReference type="AlphaFoldDB" id="A0A345PHU3"/>
<accession>A0A345PHU3</accession>
<gene>
    <name evidence="2" type="ORF">CUC15_11845</name>
</gene>
<dbReference type="Proteomes" id="UP000253908">
    <property type="component" value="Chromosome"/>
</dbReference>
<keyword evidence="3" id="KW-1185">Reference proteome</keyword>
<dbReference type="KEGG" id="ocn:CUC15_11845"/>
<sequence>MQRNLFTALLYGWIFVFSFILLSSIILALLFRFTVFNENSLSWIALAIGFITLFIGGFIAGAKGKMKGWMIGGFTGLGFSLFTFLVQYLGYQHGFSMEQSLTHLGYLLAAVIGGVIGVNIFGSRSE</sequence>
<evidence type="ECO:0000313" key="3">
    <source>
        <dbReference type="Proteomes" id="UP000253908"/>
    </source>
</evidence>
<dbReference type="InterPro" id="IPR023804">
    <property type="entry name" value="DUF3792_TM"/>
</dbReference>
<keyword evidence="1" id="KW-1133">Transmembrane helix</keyword>
<feature type="transmembrane region" description="Helical" evidence="1">
    <location>
        <begin position="69"/>
        <end position="91"/>
    </location>
</feature>